<dbReference type="EMBL" id="JADEYS010000019">
    <property type="protein sequence ID" value="MBE9398908.1"/>
    <property type="molecule type" value="Genomic_DNA"/>
</dbReference>
<keyword evidence="5" id="KW-1185">Reference proteome</keyword>
<evidence type="ECO:0000256" key="1">
    <source>
        <dbReference type="ARBA" id="ARBA00004196"/>
    </source>
</evidence>
<dbReference type="InterPro" id="IPR018976">
    <property type="entry name" value="Imelysin-like"/>
</dbReference>
<gene>
    <name evidence="4" type="ORF">IOQ59_16735</name>
</gene>
<reference evidence="4" key="1">
    <citation type="submission" date="2020-10" db="EMBL/GenBank/DDBJ databases">
        <title>Bacterium isolated from coastal waters sediment.</title>
        <authorList>
            <person name="Chen R.-J."/>
            <person name="Lu D.-C."/>
            <person name="Zhu K.-L."/>
            <person name="Du Z.-J."/>
        </authorList>
    </citation>
    <scope>NUCLEOTIDE SEQUENCE</scope>
    <source>
        <strain evidence="4">N1Y112</strain>
    </source>
</reference>
<name>A0A8J7FMA8_9GAMM</name>
<dbReference type="InterPro" id="IPR038352">
    <property type="entry name" value="Imelysin_sf"/>
</dbReference>
<evidence type="ECO:0000313" key="5">
    <source>
        <dbReference type="Proteomes" id="UP000640333"/>
    </source>
</evidence>
<dbReference type="PROSITE" id="PS51257">
    <property type="entry name" value="PROKAR_LIPOPROTEIN"/>
    <property type="match status" value="1"/>
</dbReference>
<evidence type="ECO:0000259" key="3">
    <source>
        <dbReference type="Pfam" id="PF09375"/>
    </source>
</evidence>
<keyword evidence="2" id="KW-0732">Signal</keyword>
<proteinExistence type="predicted"/>
<evidence type="ECO:0000256" key="2">
    <source>
        <dbReference type="ARBA" id="ARBA00022729"/>
    </source>
</evidence>
<dbReference type="Gene3D" id="1.20.1420.20">
    <property type="entry name" value="M75 peptidase, HXXE motif"/>
    <property type="match status" value="1"/>
</dbReference>
<dbReference type="RefSeq" id="WP_193954601.1">
    <property type="nucleotide sequence ID" value="NZ_JADEYS010000019.1"/>
</dbReference>
<dbReference type="AlphaFoldDB" id="A0A8J7FMA8"/>
<sequence>MKFRATLLSLAIGTTMLTGCADQMQKEQAAAPTADAVLGNYADIALATYEDSLTTAQTLQSTIDRLLANPTDANLNAAKTAWKAARAPYQQSEAYRFGNAVVDDWEGRVNAWPLDEGLIDYVDNGYGTESDENPYYTANIVANKTLKLGGVTVDATAINKKLLAETLHEIDDVEANVATGYHAIEFLLWGQDLNGTNPGAGNRPVTDFDLNNCTGGNCDRRRDYLSAATELLIDDLQEMVDNWKTNGAARTDLMAKGPQGGLSTMLTGMGSLAYGELAGERTKLGLMLHDPEEEHDCFSDNTHWSHFYDAKGIKNVYLGEYTRVDGSMIKGPSLSALVQAAAPAVDAELRGKLEKTEAAMQVMADTAEAGNPFDVLIGENNPEGNQIVQNAVDALTDETKSIEQAIVALKLDNIELEGSDSLDNPASVMAE</sequence>
<comment type="subcellular location">
    <subcellularLocation>
        <location evidence="1">Cell envelope</location>
    </subcellularLocation>
</comment>
<dbReference type="Proteomes" id="UP000640333">
    <property type="component" value="Unassembled WGS sequence"/>
</dbReference>
<dbReference type="CDD" id="cd14657">
    <property type="entry name" value="Imelysin_IrpA-like"/>
    <property type="match status" value="1"/>
</dbReference>
<accession>A0A8J7FMA8</accession>
<evidence type="ECO:0000313" key="4">
    <source>
        <dbReference type="EMBL" id="MBE9398908.1"/>
    </source>
</evidence>
<protein>
    <submittedName>
        <fullName evidence="4">Peptidase</fullName>
    </submittedName>
</protein>
<organism evidence="4 5">
    <name type="scientific">Pontibacterium sinense</name>
    <dbReference type="NCBI Taxonomy" id="2781979"/>
    <lineage>
        <taxon>Bacteria</taxon>
        <taxon>Pseudomonadati</taxon>
        <taxon>Pseudomonadota</taxon>
        <taxon>Gammaproteobacteria</taxon>
        <taxon>Oceanospirillales</taxon>
        <taxon>Oceanospirillaceae</taxon>
        <taxon>Pontibacterium</taxon>
    </lineage>
</organism>
<comment type="caution">
    <text evidence="4">The sequence shown here is derived from an EMBL/GenBank/DDBJ whole genome shotgun (WGS) entry which is preliminary data.</text>
</comment>
<dbReference type="GO" id="GO:0030313">
    <property type="term" value="C:cell envelope"/>
    <property type="evidence" value="ECO:0007669"/>
    <property type="project" value="UniProtKB-SubCell"/>
</dbReference>
<feature type="domain" description="Imelysin-like" evidence="3">
    <location>
        <begin position="45"/>
        <end position="401"/>
    </location>
</feature>
<dbReference type="Pfam" id="PF09375">
    <property type="entry name" value="Peptidase_M75"/>
    <property type="match status" value="1"/>
</dbReference>